<dbReference type="PANTHER" id="PTHR12558">
    <property type="entry name" value="CELL DIVISION CYCLE 16,23,27"/>
    <property type="match status" value="1"/>
</dbReference>
<feature type="region of interest" description="Disordered" evidence="5">
    <location>
        <begin position="543"/>
        <end position="566"/>
    </location>
</feature>
<dbReference type="CDD" id="cd23767">
    <property type="entry name" value="IQCD"/>
    <property type="match status" value="1"/>
</dbReference>
<evidence type="ECO:0000256" key="4">
    <source>
        <dbReference type="SAM" id="Coils"/>
    </source>
</evidence>
<dbReference type="PROSITE" id="PS50005">
    <property type="entry name" value="TPR"/>
    <property type="match status" value="2"/>
</dbReference>
<keyword evidence="4" id="KW-0175">Coiled coil</keyword>
<organism evidence="6 7">
    <name type="scientific">Micromonas commoda (strain RCC299 / NOUM17 / CCMP2709)</name>
    <name type="common">Picoplanktonic green alga</name>
    <dbReference type="NCBI Taxonomy" id="296587"/>
    <lineage>
        <taxon>Eukaryota</taxon>
        <taxon>Viridiplantae</taxon>
        <taxon>Chlorophyta</taxon>
        <taxon>Mamiellophyceae</taxon>
        <taxon>Mamiellales</taxon>
        <taxon>Mamiellaceae</taxon>
        <taxon>Micromonas</taxon>
    </lineage>
</organism>
<feature type="region of interest" description="Disordered" evidence="5">
    <location>
        <begin position="1"/>
        <end position="36"/>
    </location>
</feature>
<evidence type="ECO:0000313" key="6">
    <source>
        <dbReference type="EMBL" id="ACO62001.1"/>
    </source>
</evidence>
<dbReference type="PROSITE" id="PS50096">
    <property type="entry name" value="IQ"/>
    <property type="match status" value="1"/>
</dbReference>
<feature type="repeat" description="TPR" evidence="3">
    <location>
        <begin position="149"/>
        <end position="182"/>
    </location>
</feature>
<dbReference type="Proteomes" id="UP000002009">
    <property type="component" value="Chromosome 3"/>
</dbReference>
<dbReference type="GeneID" id="8242360"/>
<name>C1E2Z4_MICCC</name>
<keyword evidence="1 3" id="KW-0802">TPR repeat</keyword>
<dbReference type="SMART" id="SM00028">
    <property type="entry name" value="TPR"/>
    <property type="match status" value="5"/>
</dbReference>
<dbReference type="Pfam" id="PF13181">
    <property type="entry name" value="TPR_8"/>
    <property type="match status" value="1"/>
</dbReference>
<dbReference type="SUPFAM" id="SSF48452">
    <property type="entry name" value="TPR-like"/>
    <property type="match status" value="2"/>
</dbReference>
<keyword evidence="7" id="KW-1185">Reference proteome</keyword>
<comment type="similarity">
    <text evidence="2">Belongs to the APC3/CDC27 family.</text>
</comment>
<feature type="repeat" description="TPR" evidence="3">
    <location>
        <begin position="344"/>
        <end position="377"/>
    </location>
</feature>
<dbReference type="KEGG" id="mis:MICPUN_57419"/>
<evidence type="ECO:0000256" key="2">
    <source>
        <dbReference type="ARBA" id="ARBA00038210"/>
    </source>
</evidence>
<dbReference type="InterPro" id="IPR011990">
    <property type="entry name" value="TPR-like_helical_dom_sf"/>
</dbReference>
<feature type="compositionally biased region" description="Basic and acidic residues" evidence="5">
    <location>
        <begin position="382"/>
        <end position="394"/>
    </location>
</feature>
<dbReference type="EMBL" id="CP001324">
    <property type="protein sequence ID" value="ACO62001.1"/>
    <property type="molecule type" value="Genomic_DNA"/>
</dbReference>
<evidence type="ECO:0000256" key="5">
    <source>
        <dbReference type="SAM" id="MobiDB-lite"/>
    </source>
</evidence>
<protein>
    <submittedName>
        <fullName evidence="6">Tetratricopeptide repeat protein</fullName>
    </submittedName>
</protein>
<gene>
    <name evidence="6" type="ORF">MICPUN_57419</name>
</gene>
<dbReference type="RefSeq" id="XP_002500743.1">
    <property type="nucleotide sequence ID" value="XM_002500697.1"/>
</dbReference>
<feature type="coiled-coil region" evidence="4">
    <location>
        <begin position="69"/>
        <end position="130"/>
    </location>
</feature>
<dbReference type="AlphaFoldDB" id="C1E2Z4"/>
<proteinExistence type="inferred from homology"/>
<dbReference type="InParanoid" id="C1E2Z4"/>
<evidence type="ECO:0000313" key="7">
    <source>
        <dbReference type="Proteomes" id="UP000002009"/>
    </source>
</evidence>
<reference evidence="6 7" key="1">
    <citation type="journal article" date="2009" name="Science">
        <title>Green evolution and dynamic adaptations revealed by genomes of the marine picoeukaryotes Micromonas.</title>
        <authorList>
            <person name="Worden A.Z."/>
            <person name="Lee J.H."/>
            <person name="Mock T."/>
            <person name="Rouze P."/>
            <person name="Simmons M.P."/>
            <person name="Aerts A.L."/>
            <person name="Allen A.E."/>
            <person name="Cuvelier M.L."/>
            <person name="Derelle E."/>
            <person name="Everett M.V."/>
            <person name="Foulon E."/>
            <person name="Grimwood J."/>
            <person name="Gundlach H."/>
            <person name="Henrissat B."/>
            <person name="Napoli C."/>
            <person name="McDonald S.M."/>
            <person name="Parker M.S."/>
            <person name="Rombauts S."/>
            <person name="Salamov A."/>
            <person name="Von Dassow P."/>
            <person name="Badger J.H."/>
            <person name="Coutinho P.M."/>
            <person name="Demir E."/>
            <person name="Dubchak I."/>
            <person name="Gentemann C."/>
            <person name="Eikrem W."/>
            <person name="Gready J.E."/>
            <person name="John U."/>
            <person name="Lanier W."/>
            <person name="Lindquist E.A."/>
            <person name="Lucas S."/>
            <person name="Mayer K.F."/>
            <person name="Moreau H."/>
            <person name="Not F."/>
            <person name="Otillar R."/>
            <person name="Panaud O."/>
            <person name="Pangilinan J."/>
            <person name="Paulsen I."/>
            <person name="Piegu B."/>
            <person name="Poliakov A."/>
            <person name="Robbens S."/>
            <person name="Schmutz J."/>
            <person name="Toulza E."/>
            <person name="Wyss T."/>
            <person name="Zelensky A."/>
            <person name="Zhou K."/>
            <person name="Armbrust E.V."/>
            <person name="Bhattacharya D."/>
            <person name="Goodenough U.W."/>
            <person name="Van de Peer Y."/>
            <person name="Grigoriev I.V."/>
        </authorList>
    </citation>
    <scope>NUCLEOTIDE SEQUENCE [LARGE SCALE GENOMIC DNA]</scope>
    <source>
        <strain evidence="7">RCC299 / NOUM17</strain>
    </source>
</reference>
<dbReference type="STRING" id="296587.C1E2Z4"/>
<evidence type="ECO:0000256" key="1">
    <source>
        <dbReference type="ARBA" id="ARBA00022803"/>
    </source>
</evidence>
<evidence type="ECO:0000256" key="3">
    <source>
        <dbReference type="PROSITE-ProRule" id="PRU00339"/>
    </source>
</evidence>
<dbReference type="PANTHER" id="PTHR12558:SF13">
    <property type="entry name" value="CELL DIVISION CYCLE PROTEIN 27 HOMOLOG"/>
    <property type="match status" value="1"/>
</dbReference>
<dbReference type="OrthoDB" id="10653194at2759"/>
<accession>C1E2Z4</accession>
<dbReference type="Pfam" id="PF13432">
    <property type="entry name" value="TPR_16"/>
    <property type="match status" value="1"/>
</dbReference>
<sequence>MASTASPDGGAPVSTPGLPPASSTAQPRAGPKPGAKWSGFFSAVSSASVSKNKSKPSARAAKLIAKGDIDEALEIIEEALRAIDAVENAPVPDDDRASLHALCAMCHSRNESMRRACEHFAAALDAAEEEEAATGRRAAAKGPKGPIDAEFFYRMGEACHRRGQHGRCALAYEQALELDPRRKKLPSRLTPSAVHHQAGVSCRETKRYEEALEHFAKVDAPLEAAVGVGDVLCDRERCYASMGDYAAAEACIRAAAEDVESSQPVRPENVCRVAVYRYERCGGSAERAVKELAGVIENKEKTSLSKKKEAEVLAMLARLHAGLGELAESEANFDASLGRNPRSHGTWLSLGQLYEATGRDDLALRAYARVVEICDEDDDGNDDARTVGKNDGGGRSDGGGEETVPTRGRDVVRREDEYVAEERRARGETRAEAVLLSGAVYERHGQPHRALKSYELLTGDSHRDIREARELAVLTRCALKVQRVFRGNKAREEARRRATARTVARHYGARGPLRGGDGAGGGVLSESTGGSYVQRWDASPLAKQAASHPFFKTEGKRRKPPGSSFF</sequence>
<dbReference type="Gene3D" id="1.25.40.10">
    <property type="entry name" value="Tetratricopeptide repeat domain"/>
    <property type="match status" value="2"/>
</dbReference>
<feature type="region of interest" description="Disordered" evidence="5">
    <location>
        <begin position="378"/>
        <end position="410"/>
    </location>
</feature>
<dbReference type="OMA" id="CAFAYES"/>
<dbReference type="InterPro" id="IPR019734">
    <property type="entry name" value="TPR_rpt"/>
</dbReference>